<dbReference type="Gene3D" id="1.20.120.450">
    <property type="entry name" value="dinb family like domain"/>
    <property type="match status" value="1"/>
</dbReference>
<keyword evidence="3" id="KW-1185">Reference proteome</keyword>
<dbReference type="Proteomes" id="UP000426246">
    <property type="component" value="Chromosome"/>
</dbReference>
<dbReference type="EMBL" id="CP034235">
    <property type="protein sequence ID" value="QGQ99775.1"/>
    <property type="molecule type" value="Genomic_DNA"/>
</dbReference>
<organism evidence="2 3">
    <name type="scientific">Paenibacillus psychroresistens</name>
    <dbReference type="NCBI Taxonomy" id="1778678"/>
    <lineage>
        <taxon>Bacteria</taxon>
        <taxon>Bacillati</taxon>
        <taxon>Bacillota</taxon>
        <taxon>Bacilli</taxon>
        <taxon>Bacillales</taxon>
        <taxon>Paenibacillaceae</taxon>
        <taxon>Paenibacillus</taxon>
    </lineage>
</organism>
<proteinExistence type="predicted"/>
<protein>
    <submittedName>
        <fullName evidence="2">DinB family protein</fullName>
    </submittedName>
</protein>
<dbReference type="InterPro" id="IPR024775">
    <property type="entry name" value="DinB-like"/>
</dbReference>
<dbReference type="SUPFAM" id="SSF109854">
    <property type="entry name" value="DinB/YfiT-like putative metalloenzymes"/>
    <property type="match status" value="1"/>
</dbReference>
<dbReference type="Pfam" id="PF12867">
    <property type="entry name" value="DinB_2"/>
    <property type="match status" value="1"/>
</dbReference>
<name>A0A6B8RVU8_9BACL</name>
<dbReference type="AlphaFoldDB" id="A0A6B8RVU8"/>
<evidence type="ECO:0000313" key="2">
    <source>
        <dbReference type="EMBL" id="QGQ99775.1"/>
    </source>
</evidence>
<feature type="domain" description="DinB-like" evidence="1">
    <location>
        <begin position="10"/>
        <end position="143"/>
    </location>
</feature>
<evidence type="ECO:0000313" key="3">
    <source>
        <dbReference type="Proteomes" id="UP000426246"/>
    </source>
</evidence>
<evidence type="ECO:0000259" key="1">
    <source>
        <dbReference type="Pfam" id="PF12867"/>
    </source>
</evidence>
<reference evidence="3" key="1">
    <citation type="submission" date="2018-11" db="EMBL/GenBank/DDBJ databases">
        <title>Complete genome sequence of Paenibacillus sp. ML311-T8.</title>
        <authorList>
            <person name="Nam Y.-D."/>
            <person name="Kang J."/>
            <person name="Chung W.-H."/>
            <person name="Park Y.S."/>
        </authorList>
    </citation>
    <scope>NUCLEOTIDE SEQUENCE [LARGE SCALE GENOMIC DNA]</scope>
    <source>
        <strain evidence="3">ML311-T8</strain>
    </source>
</reference>
<dbReference type="InterPro" id="IPR034660">
    <property type="entry name" value="DinB/YfiT-like"/>
</dbReference>
<dbReference type="KEGG" id="ppsc:EHS13_35390"/>
<dbReference type="OrthoDB" id="4295522at2"/>
<accession>A0A6B8RVU8</accession>
<dbReference type="RefSeq" id="WP_155704991.1">
    <property type="nucleotide sequence ID" value="NZ_CP034235.1"/>
</dbReference>
<sequence>MRDTFIFEKLDKHLGELLQLVEGCPENKRRVVPEGFKNSLHWQIGHVLTVTEFHVYGLSEQTETLPANYQALFAYSTKPADWQEEPPAWDLLIAQLKEQNNRIRESLKDKLEVPVKENFLKAENIGELIFSTVLHMVNHVGIISTQLKVLK</sequence>
<gene>
    <name evidence="2" type="ORF">EHS13_35390</name>
</gene>